<reference evidence="2 3" key="1">
    <citation type="submission" date="2024-02" db="EMBL/GenBank/DDBJ databases">
        <title>High-quality chromosome-scale genome assembly of Pensacola bahiagrass (Paspalum notatum Flugge var. saurae).</title>
        <authorList>
            <person name="Vega J.M."/>
            <person name="Podio M."/>
            <person name="Orjuela J."/>
            <person name="Siena L.A."/>
            <person name="Pessino S.C."/>
            <person name="Combes M.C."/>
            <person name="Mariac C."/>
            <person name="Albertini E."/>
            <person name="Pupilli F."/>
            <person name="Ortiz J.P.A."/>
            <person name="Leblanc O."/>
        </authorList>
    </citation>
    <scope>NUCLEOTIDE SEQUENCE [LARGE SCALE GENOMIC DNA]</scope>
    <source>
        <strain evidence="2">R1</strain>
        <tissue evidence="2">Leaf</tissue>
    </source>
</reference>
<sequence length="161" mass="18494">MASAAAARSAAARHLTRPSSPLAPPGPRILRCGLATIPGDHRPGSEQVSPDCIDPEAAKHFSLICFDPEAPDDPATCFIYDEKDLESDETMWALYERWRSFYEVKRDHDDMVRRFRYFKDAARSIHEFNKSGKPYTWGLQIFDDQTPEEKAARYKPRFSRR</sequence>
<dbReference type="Proteomes" id="UP001341281">
    <property type="component" value="Chromosome 04"/>
</dbReference>
<accession>A0AAQ3WSV4</accession>
<name>A0AAQ3WSV4_PASNO</name>
<dbReference type="SUPFAM" id="SSF54001">
    <property type="entry name" value="Cysteine proteinases"/>
    <property type="match status" value="1"/>
</dbReference>
<evidence type="ECO:0000256" key="1">
    <source>
        <dbReference type="SAM" id="MobiDB-lite"/>
    </source>
</evidence>
<feature type="region of interest" description="Disordered" evidence="1">
    <location>
        <begin position="8"/>
        <end position="27"/>
    </location>
</feature>
<dbReference type="InterPro" id="IPR038765">
    <property type="entry name" value="Papain-like_cys_pep_sf"/>
</dbReference>
<keyword evidence="3" id="KW-1185">Reference proteome</keyword>
<dbReference type="Gene3D" id="1.10.287.2250">
    <property type="match status" value="1"/>
</dbReference>
<protein>
    <recommendedName>
        <fullName evidence="4">Cathepsin propeptide inhibitor domain-containing protein</fullName>
    </recommendedName>
</protein>
<dbReference type="EMBL" id="CP144748">
    <property type="protein sequence ID" value="WVZ72146.1"/>
    <property type="molecule type" value="Genomic_DNA"/>
</dbReference>
<proteinExistence type="predicted"/>
<evidence type="ECO:0000313" key="3">
    <source>
        <dbReference type="Proteomes" id="UP001341281"/>
    </source>
</evidence>
<dbReference type="AlphaFoldDB" id="A0AAQ3WSV4"/>
<evidence type="ECO:0000313" key="2">
    <source>
        <dbReference type="EMBL" id="WVZ72146.1"/>
    </source>
</evidence>
<organism evidence="2 3">
    <name type="scientific">Paspalum notatum var. saurae</name>
    <dbReference type="NCBI Taxonomy" id="547442"/>
    <lineage>
        <taxon>Eukaryota</taxon>
        <taxon>Viridiplantae</taxon>
        <taxon>Streptophyta</taxon>
        <taxon>Embryophyta</taxon>
        <taxon>Tracheophyta</taxon>
        <taxon>Spermatophyta</taxon>
        <taxon>Magnoliopsida</taxon>
        <taxon>Liliopsida</taxon>
        <taxon>Poales</taxon>
        <taxon>Poaceae</taxon>
        <taxon>PACMAD clade</taxon>
        <taxon>Panicoideae</taxon>
        <taxon>Andropogonodae</taxon>
        <taxon>Paspaleae</taxon>
        <taxon>Paspalinae</taxon>
        <taxon>Paspalum</taxon>
    </lineage>
</organism>
<evidence type="ECO:0008006" key="4">
    <source>
        <dbReference type="Google" id="ProtNLM"/>
    </source>
</evidence>
<gene>
    <name evidence="2" type="ORF">U9M48_020655</name>
</gene>